<dbReference type="GO" id="GO:0050232">
    <property type="term" value="F:putrescine oxidase activity"/>
    <property type="evidence" value="ECO:0007669"/>
    <property type="project" value="UniProtKB-EC"/>
</dbReference>
<dbReference type="InterPro" id="IPR036188">
    <property type="entry name" value="FAD/NAD-bd_sf"/>
</dbReference>
<dbReference type="RefSeq" id="WP_145168042.1">
    <property type="nucleotide sequence ID" value="NZ_CP036525.1"/>
</dbReference>
<evidence type="ECO:0000313" key="3">
    <source>
        <dbReference type="Proteomes" id="UP000318538"/>
    </source>
</evidence>
<evidence type="ECO:0000259" key="1">
    <source>
        <dbReference type="Pfam" id="PF01593"/>
    </source>
</evidence>
<dbReference type="EMBL" id="CP036525">
    <property type="protein sequence ID" value="QDT02306.1"/>
    <property type="molecule type" value="Genomic_DNA"/>
</dbReference>
<protein>
    <submittedName>
        <fullName evidence="2">Putrescine oxidase</fullName>
        <ecNumber evidence="2">1.4.3.10</ecNumber>
    </submittedName>
</protein>
<dbReference type="OrthoDB" id="9767561at2"/>
<feature type="domain" description="Amine oxidase" evidence="1">
    <location>
        <begin position="21"/>
        <end position="426"/>
    </location>
</feature>
<dbReference type="PANTHER" id="PTHR42841">
    <property type="entry name" value="AMINE OXIDASE"/>
    <property type="match status" value="1"/>
</dbReference>
<keyword evidence="2" id="KW-0560">Oxidoreductase</keyword>
<proteinExistence type="predicted"/>
<organism evidence="2 3">
    <name type="scientific">Rubripirellula lacrimiformis</name>
    <dbReference type="NCBI Taxonomy" id="1930273"/>
    <lineage>
        <taxon>Bacteria</taxon>
        <taxon>Pseudomonadati</taxon>
        <taxon>Planctomycetota</taxon>
        <taxon>Planctomycetia</taxon>
        <taxon>Pirellulales</taxon>
        <taxon>Pirellulaceae</taxon>
        <taxon>Rubripirellula</taxon>
    </lineage>
</organism>
<sequence length="430" mass="47350">MDQYEPTDIESLDIVIIGAGLAGLSCGVVLGEAGRHVTILEATDRIGGRLRSDVVDGFTLDHGFQVLLTAYPACQRMLDYDALRLRRFEPGALIRHGGRFHPLSDPWRRPMQSIATAMNPVGSILDKLRIAKVRTQACSGTLEDLYQRNDQPTIDYLRQAGFSESMIDQFFRPFIGGVFLDESLSESSRLFEFVFRMFSSGDVAVPADGMAAIPRQLADRLPRGSMRANTSVTQIDGNLIRLSDRTTIRANQIIVATESTAAARLIGSDQIDTPWNHTTNLYYAADQSPEKRRMLMLRGDETGPIQTATVISDVAKEYSPAGKSLISISLGTSDTDVDRTDLDAVDAAVRSQLRGWFGSEVDRWQRIAVYQVPYALPNRQLDPVVRSVQATDYGGPDGIWVCGDHCETPSIQGAIHSGIRVAESILENRS</sequence>
<reference evidence="2 3" key="1">
    <citation type="submission" date="2019-02" db="EMBL/GenBank/DDBJ databases">
        <title>Deep-cultivation of Planctomycetes and their phenomic and genomic characterization uncovers novel biology.</title>
        <authorList>
            <person name="Wiegand S."/>
            <person name="Jogler M."/>
            <person name="Boedeker C."/>
            <person name="Pinto D."/>
            <person name="Vollmers J."/>
            <person name="Rivas-Marin E."/>
            <person name="Kohn T."/>
            <person name="Peeters S.H."/>
            <person name="Heuer A."/>
            <person name="Rast P."/>
            <person name="Oberbeckmann S."/>
            <person name="Bunk B."/>
            <person name="Jeske O."/>
            <person name="Meyerdierks A."/>
            <person name="Storesund J.E."/>
            <person name="Kallscheuer N."/>
            <person name="Luecker S."/>
            <person name="Lage O.M."/>
            <person name="Pohl T."/>
            <person name="Merkel B.J."/>
            <person name="Hornburger P."/>
            <person name="Mueller R.-W."/>
            <person name="Bruemmer F."/>
            <person name="Labrenz M."/>
            <person name="Spormann A.M."/>
            <person name="Op den Camp H."/>
            <person name="Overmann J."/>
            <person name="Amann R."/>
            <person name="Jetten M.S.M."/>
            <person name="Mascher T."/>
            <person name="Medema M.H."/>
            <person name="Devos D.P."/>
            <person name="Kaster A.-K."/>
            <person name="Ovreas L."/>
            <person name="Rohde M."/>
            <person name="Galperin M.Y."/>
            <person name="Jogler C."/>
        </authorList>
    </citation>
    <scope>NUCLEOTIDE SEQUENCE [LARGE SCALE GENOMIC DNA]</scope>
    <source>
        <strain evidence="2 3">K22_7</strain>
    </source>
</reference>
<name>A0A517N596_9BACT</name>
<evidence type="ECO:0000313" key="2">
    <source>
        <dbReference type="EMBL" id="QDT02306.1"/>
    </source>
</evidence>
<dbReference type="EC" id="1.4.3.10" evidence="2"/>
<dbReference type="InterPro" id="IPR002937">
    <property type="entry name" value="Amino_oxidase"/>
</dbReference>
<dbReference type="KEGG" id="rlc:K227x_06820"/>
<accession>A0A517N596</accession>
<keyword evidence="3" id="KW-1185">Reference proteome</keyword>
<dbReference type="Gene3D" id="3.50.50.60">
    <property type="entry name" value="FAD/NAD(P)-binding domain"/>
    <property type="match status" value="1"/>
</dbReference>
<dbReference type="AlphaFoldDB" id="A0A517N596"/>
<dbReference type="SUPFAM" id="SSF51905">
    <property type="entry name" value="FAD/NAD(P)-binding domain"/>
    <property type="match status" value="1"/>
</dbReference>
<dbReference type="Proteomes" id="UP000318538">
    <property type="component" value="Chromosome"/>
</dbReference>
<dbReference type="Pfam" id="PF01593">
    <property type="entry name" value="Amino_oxidase"/>
    <property type="match status" value="1"/>
</dbReference>
<gene>
    <name evidence="2" type="primary">puo</name>
    <name evidence="2" type="ORF">K227x_06820</name>
</gene>